<keyword evidence="5" id="KW-1185">Reference proteome</keyword>
<feature type="region of interest" description="Disordered" evidence="2">
    <location>
        <begin position="1"/>
        <end position="160"/>
    </location>
</feature>
<dbReference type="GO" id="GO:0030527">
    <property type="term" value="F:structural constituent of chromatin"/>
    <property type="evidence" value="ECO:0007669"/>
    <property type="project" value="InterPro"/>
</dbReference>
<evidence type="ECO:0000256" key="1">
    <source>
        <dbReference type="ARBA" id="ARBA00010343"/>
    </source>
</evidence>
<feature type="domain" description="Core Histone H2A/H2B/H3" evidence="3">
    <location>
        <begin position="173"/>
        <end position="246"/>
    </location>
</feature>
<feature type="compositionally biased region" description="Acidic residues" evidence="2">
    <location>
        <begin position="104"/>
        <end position="114"/>
    </location>
</feature>
<dbReference type="SMART" id="SM00428">
    <property type="entry name" value="H3"/>
    <property type="match status" value="1"/>
</dbReference>
<dbReference type="AlphaFoldDB" id="A0A6E8VT15"/>
<dbReference type="VEuPathDB" id="VectorBase:ACMO_007657"/>
<reference evidence="4" key="2">
    <citation type="submission" date="2020-05" db="UniProtKB">
        <authorList>
            <consortium name="EnsemblMetazoa"/>
        </authorList>
    </citation>
    <scope>IDENTIFICATION</scope>
    <source>
        <strain evidence="4">Ngousso</strain>
    </source>
</reference>
<dbReference type="PRINTS" id="PR00622">
    <property type="entry name" value="HISTONEH3"/>
</dbReference>
<protein>
    <submittedName>
        <fullName evidence="4">Histone domain-containing protein</fullName>
    </submittedName>
</protein>
<evidence type="ECO:0000313" key="4">
    <source>
        <dbReference type="EnsemblMetazoa" id="ACON007508-PA"/>
    </source>
</evidence>
<dbReference type="VEuPathDB" id="VectorBase:ACON007508"/>
<sequence length="253" mass="28568">MPRPKSAPRSLSERKERKSKARTLRSQAQSDLFSSSEEEEDASQRNRRGASSASSQSSGTQNRSRSVETPRPTSTQSQSQRSQQTDEPRASRSAARQHTPSSTSDEEEEDEEEHDPSQRNRRSRSSTRTPSEPVASTSQHRSVSAGPPGGGSTSQNVRPNRKPRIAPLLKEMLRLQLSWHHLIPKASFGRLVRELFDHRYRITPQALEALHEATEVFLVQLFEDAYKCCLHRARVTLAPKDIELVIILRRGIK</sequence>
<evidence type="ECO:0000313" key="5">
    <source>
        <dbReference type="Proteomes" id="UP001105220"/>
    </source>
</evidence>
<reference key="1">
    <citation type="journal article" date="2019" name="Genes (Basel)">
        <title>A High-Quality De novo Genome Assembly from a Single Mosquito Using PacBio Sequencing.</title>
        <authorList>
            <person name="Kingan S.B."/>
            <person name="Heaton H."/>
            <person name="Cudini J."/>
            <person name="Lambert C.C."/>
            <person name="Baybayan P."/>
            <person name="Galvin B.D."/>
            <person name="Durbin R."/>
            <person name="Korlach J."/>
            <person name="Lawniczak M.K.N."/>
        </authorList>
    </citation>
    <scope>NUCLEOTIDE SEQUENCE [LARGE SCALE GENOMIC DNA]</scope>
    <source>
        <strain>Mali-NIH</strain>
    </source>
</reference>
<evidence type="ECO:0000259" key="3">
    <source>
        <dbReference type="Pfam" id="PF00125"/>
    </source>
</evidence>
<dbReference type="InterPro" id="IPR000164">
    <property type="entry name" value="Histone_H3/CENP-A"/>
</dbReference>
<organism evidence="4 5">
    <name type="scientific">Anopheles coluzzii</name>
    <name type="common">African malaria mosquito</name>
    <dbReference type="NCBI Taxonomy" id="1518534"/>
    <lineage>
        <taxon>Eukaryota</taxon>
        <taxon>Metazoa</taxon>
        <taxon>Ecdysozoa</taxon>
        <taxon>Arthropoda</taxon>
        <taxon>Hexapoda</taxon>
        <taxon>Insecta</taxon>
        <taxon>Pterygota</taxon>
        <taxon>Neoptera</taxon>
        <taxon>Endopterygota</taxon>
        <taxon>Diptera</taxon>
        <taxon>Nematocera</taxon>
        <taxon>Culicoidea</taxon>
        <taxon>Culicidae</taxon>
        <taxon>Anophelinae</taxon>
        <taxon>Anopheles</taxon>
    </lineage>
</organism>
<proteinExistence type="inferred from homology"/>
<evidence type="ECO:0000256" key="2">
    <source>
        <dbReference type="SAM" id="MobiDB-lite"/>
    </source>
</evidence>
<dbReference type="PANTHER" id="PTHR45810:SF1">
    <property type="entry name" value="HISTONE H3-LIKE CENTROMERIC PROTEIN A"/>
    <property type="match status" value="1"/>
</dbReference>
<dbReference type="GO" id="GO:0000786">
    <property type="term" value="C:nucleosome"/>
    <property type="evidence" value="ECO:0007669"/>
    <property type="project" value="InterPro"/>
</dbReference>
<name>A0A6E8VT15_ANOCL</name>
<dbReference type="GO" id="GO:0046982">
    <property type="term" value="F:protein heterodimerization activity"/>
    <property type="evidence" value="ECO:0007669"/>
    <property type="project" value="InterPro"/>
</dbReference>
<dbReference type="GO" id="GO:0003677">
    <property type="term" value="F:DNA binding"/>
    <property type="evidence" value="ECO:0007669"/>
    <property type="project" value="InterPro"/>
</dbReference>
<dbReference type="EnsemblMetazoa" id="ACON007508-RA">
    <property type="protein sequence ID" value="ACON007508-PA"/>
    <property type="gene ID" value="ACON007508"/>
</dbReference>
<feature type="compositionally biased region" description="Polar residues" evidence="2">
    <location>
        <begin position="24"/>
        <end position="33"/>
    </location>
</feature>
<dbReference type="Gene3D" id="1.10.20.10">
    <property type="entry name" value="Histone, subunit A"/>
    <property type="match status" value="1"/>
</dbReference>
<dbReference type="SUPFAM" id="SSF47113">
    <property type="entry name" value="Histone-fold"/>
    <property type="match status" value="1"/>
</dbReference>
<dbReference type="Pfam" id="PF00125">
    <property type="entry name" value="Histone"/>
    <property type="match status" value="1"/>
</dbReference>
<accession>A0A6E8VT15</accession>
<dbReference type="InterPro" id="IPR009072">
    <property type="entry name" value="Histone-fold"/>
</dbReference>
<comment type="similarity">
    <text evidence="1">Belongs to the histone H3 family.</text>
</comment>
<dbReference type="Proteomes" id="UP001105220">
    <property type="component" value="Unplaced"/>
</dbReference>
<feature type="compositionally biased region" description="Low complexity" evidence="2">
    <location>
        <begin position="49"/>
        <end position="83"/>
    </location>
</feature>
<dbReference type="VEuPathDB" id="VectorBase:ACON2_033626"/>
<dbReference type="InterPro" id="IPR007125">
    <property type="entry name" value="H2A/H2B/H3"/>
</dbReference>
<dbReference type="PANTHER" id="PTHR45810">
    <property type="entry name" value="HISTONE H3.2"/>
    <property type="match status" value="1"/>
</dbReference>